<feature type="transmembrane region" description="Helical" evidence="19">
    <location>
        <begin position="366"/>
        <end position="387"/>
    </location>
</feature>
<feature type="transmembrane region" description="Helical" evidence="19">
    <location>
        <begin position="1242"/>
        <end position="1264"/>
    </location>
</feature>
<evidence type="ECO:0000259" key="20">
    <source>
        <dbReference type="PROSITE" id="PS50222"/>
    </source>
</evidence>
<dbReference type="FunFam" id="1.20.120.350:FF:000098">
    <property type="entry name" value="Calcium channel subunit Cch1"/>
    <property type="match status" value="1"/>
</dbReference>
<evidence type="ECO:0000313" key="21">
    <source>
        <dbReference type="EMBL" id="QKX55958.1"/>
    </source>
</evidence>
<feature type="transmembrane region" description="Helical" evidence="19">
    <location>
        <begin position="679"/>
        <end position="701"/>
    </location>
</feature>
<feature type="compositionally biased region" description="Polar residues" evidence="18">
    <location>
        <begin position="2080"/>
        <end position="2103"/>
    </location>
</feature>
<keyword evidence="3" id="KW-1003">Cell membrane</keyword>
<feature type="transmembrane region" description="Helical" evidence="19">
    <location>
        <begin position="810"/>
        <end position="828"/>
    </location>
</feature>
<feature type="transmembrane region" description="Helical" evidence="19">
    <location>
        <begin position="707"/>
        <end position="737"/>
    </location>
</feature>
<gene>
    <name evidence="21" type="ORF">TRUGW13939_03057</name>
</gene>
<evidence type="ECO:0000256" key="16">
    <source>
        <dbReference type="ARBA" id="ARBA00061395"/>
    </source>
</evidence>
<dbReference type="InterPro" id="IPR050599">
    <property type="entry name" value="VDCC_alpha-1_subunit"/>
</dbReference>
<keyword evidence="5" id="KW-0109">Calcium transport</keyword>
<dbReference type="GeneID" id="55990563"/>
<dbReference type="GO" id="GO:0005891">
    <property type="term" value="C:voltage-gated calcium channel complex"/>
    <property type="evidence" value="ECO:0007669"/>
    <property type="project" value="TreeGrafter"/>
</dbReference>
<feature type="transmembrane region" description="Helical" evidence="19">
    <location>
        <begin position="1596"/>
        <end position="1616"/>
    </location>
</feature>
<organism evidence="21 22">
    <name type="scientific">Talaromyces rugulosus</name>
    <name type="common">Penicillium rugulosum</name>
    <dbReference type="NCBI Taxonomy" id="121627"/>
    <lineage>
        <taxon>Eukaryota</taxon>
        <taxon>Fungi</taxon>
        <taxon>Dikarya</taxon>
        <taxon>Ascomycota</taxon>
        <taxon>Pezizomycotina</taxon>
        <taxon>Eurotiomycetes</taxon>
        <taxon>Eurotiomycetidae</taxon>
        <taxon>Eurotiales</taxon>
        <taxon>Trichocomaceae</taxon>
        <taxon>Talaromyces</taxon>
        <taxon>Talaromyces sect. Islandici</taxon>
    </lineage>
</organism>
<feature type="compositionally biased region" description="Polar residues" evidence="18">
    <location>
        <begin position="1"/>
        <end position="20"/>
    </location>
</feature>
<feature type="transmembrane region" description="Helical" evidence="19">
    <location>
        <begin position="779"/>
        <end position="798"/>
    </location>
</feature>
<feature type="compositionally biased region" description="Low complexity" evidence="18">
    <location>
        <begin position="133"/>
        <end position="146"/>
    </location>
</feature>
<dbReference type="PANTHER" id="PTHR45628">
    <property type="entry name" value="VOLTAGE-DEPENDENT CALCIUM CHANNEL TYPE A SUBUNIT ALPHA-1"/>
    <property type="match status" value="1"/>
</dbReference>
<feature type="transmembrane region" description="Helical" evidence="19">
    <location>
        <begin position="975"/>
        <end position="1001"/>
    </location>
</feature>
<dbReference type="FunFam" id="1.20.120.350:FF:000079">
    <property type="entry name" value="Calcium channel subunit Cch1"/>
    <property type="match status" value="1"/>
</dbReference>
<proteinExistence type="inferred from homology"/>
<feature type="transmembrane region" description="Helical" evidence="19">
    <location>
        <begin position="572"/>
        <end position="592"/>
    </location>
</feature>
<dbReference type="FunFam" id="1.10.287.70:FF:000118">
    <property type="entry name" value="Calcium channel subunit Cch1"/>
    <property type="match status" value="1"/>
</dbReference>
<reference evidence="22" key="1">
    <citation type="submission" date="2020-06" db="EMBL/GenBank/DDBJ databases">
        <title>A chromosome-scale genome assembly of Talaromyces rugulosus W13939.</title>
        <authorList>
            <person name="Wang B."/>
            <person name="Guo L."/>
            <person name="Ye K."/>
            <person name="Wang L."/>
        </authorList>
    </citation>
    <scope>NUCLEOTIDE SEQUENCE [LARGE SCALE GENOMIC DNA]</scope>
    <source>
        <strain evidence="22">W13939</strain>
    </source>
</reference>
<sequence length="2132" mass="241916">MASNNQGQLPGQDSSRQQPIPLQDLARDQEYDFGHDEERRGRRRSTSTGSTGGARTHVPRRSLLTGGTLTTYERIAEDSPSPIDRVGLHVTQPSIARTREHNPYTSDDHYLIDDPGDFAQATGSLGLDFQAPYASRPASGSSSSFAQNGEDFVMGAYPGPSGQHDRSTSQDFFSPTTPATDTAPLTDKRYLQPISGATVADESEERPSMQSIRLGGSQAGSRLGDDLNLESGFGSRRGSNSAGDSRSRSVSPSASSSALQRAGSVMKMMSQRVVNLSNEPVENTLMRKGSTGSARLEGPPNLPETQDFANESIQHEPIPEKHPPSTTAWRTQANPFRGKSLGIFSPDNPVRMWLCDVLVHPFTEPFLLLVIVIHAVLLTVEAASSVWTHQRSHRWGSSLMDYALFIIFAIYTLELVVRTIVSGFFWNPHEYSTLDRSLGFRKAVAEKGRSFFSVQREPSTKKKSVRLDAPEISIFQRTFTGLQPLADLADDPRQRSRKRLAHRAFLRHSFNRLDFLAVVSYWVSFFMQLVGYQFAHHVYIFQMLSCLRLLRLLGITNGTSVILRSLKKAAPLLVHVGFLIGFFWLLFAIIGIQSFKSSLRRTCVWIDPQGQNDFVMNDPYNTIQFCGGYFDNVTGEAMPWVSEDRVPSTFSPKGYLCPQGSMCIEGNNPYNGTVSFDNIFFSLELVFVIMSSNTFSDLLYYTTDSDYLASALFFAFGIVIMSLWLVNLLVAVITSSFQIIREETRRSAFATDKVEDVNQHDSKNRKISTLKHLFDKSKWLWIAIIAYGLIIQCFRSSSMGSSRAKFIDNTETAITLVLLLEIILRFATNWRRFHKSRRNLFDLFLAIVTCIIQIPSIHNSGRAYAALTLFQVLRVYRIVLAFSLTRDLIMIVFRNVMGLLNLIIFVFLMTFLAAIFAVQLFRGIIPEQDPDGNSIDITFSQIYNSFLGMYQILSSENWTTILYDATTFTSADSTAWISALFFIMWFILANFIILNMFIAVIQESFDVSEDQKRLYQVKAFLQQRELGSSSASNIALTSIFKLGRDNARYRDPLDHGPATMEMLLKDAVVKEFLDEQFDSFEQEDPNHVPIERKDFDPSLMSIIWTKFSQTFLSQEPNPFYSRLKFSRPHDEIDPRTLAKEVVVLSEQRKRAQREYLLRYPLYNKSLYIFGPHNPIRKACQRLVGPGRGTHRFEGIDPYKPLWYIFSAFIYACIVMMVILACITTPLFQRDYFEGRTYTTRNWFVWSDMGFAAIFTTEAIIKVIADGFFWTPNAYFRSSWGFIDGVVLVTLWINILTSLYTTGSVSRVVGAFKALRALRLLNVSDSARDTFHSVIIVGGWKVISAAFVSLSFLIPFAIYGLNLFNGQMISCNDDSISGSLDACVGEFANSPYAWDVLAPRVASNSYYNFDNFGESLFILFQIVSQEGWIDVQSSAMSITGPGQQPQSLSAQANGLFFVVFNLLGAVFVLTLFVTVFMRNYTEQTGVAFLTAEQRSWLELRKLLRQISPSKRSINANTENWRKRCYRLASRKNGIWSRCMTGFLVFHLFLLCLEWYPYPMYWQLIRDAMFFILTFFYIADVFIRIFGLGWPRFRRSSWNIYSLIAVPGTFVTIILSFIFNHSQLFQQLNKLFLVSITLLIIPRNNQLDQLFKTAAASLTSIINLLATWFVLFLVFAIATTQTFGLTKFGSNETNNINFRDVPKALIFLFRTSVGEGWNQYMEDFATMVPPYCTVTDEFFSSDCGSPEWARSLFIAWNIISMYIFVSLFVSLIYESFSYVYQRSSGLGLYTIDRDEIRRFKEAWANFDPRGTGFITKEQFPRLLGELSGLFEIRIYDGEFTVGRILEKCRPHVRDSIASFHPGDGPNRDEIDIPKLSRIIDKIPVHEIRLRRQRLNTFYEEVLVSADPERGIAFSACLMILAHYKVIVDSKSLRLEEFLRRRARLQRVEEAVRRNTVIGFFDTLYWVRRFRRRVEQRKSARLTAIPQFSIPEIFVDGQNTHDGQQDLADAQPLPSVTNTPLASPSMGGGQAHSPGRPSLQIDTSVSERGSSHEWSRVSPSLSPRQTRDLDNEPHDISLPLSDAPSSSHGHTRDSSGIVQDMMQTLGDSAWGESIRRSFTQKRPSGQSGGQSGSHE</sequence>
<evidence type="ECO:0000256" key="19">
    <source>
        <dbReference type="SAM" id="Phobius"/>
    </source>
</evidence>
<feature type="compositionally biased region" description="Basic and acidic residues" evidence="18">
    <location>
        <begin position="2062"/>
        <end position="2072"/>
    </location>
</feature>
<keyword evidence="7 19" id="KW-0812">Transmembrane</keyword>
<feature type="transmembrane region" description="Helical" evidence="19">
    <location>
        <begin position="840"/>
        <end position="857"/>
    </location>
</feature>
<dbReference type="PROSITE" id="PS50222">
    <property type="entry name" value="EF_HAND_2"/>
    <property type="match status" value="1"/>
</dbReference>
<evidence type="ECO:0000256" key="14">
    <source>
        <dbReference type="ARBA" id="ARBA00023303"/>
    </source>
</evidence>
<keyword evidence="12 19" id="KW-0472">Membrane</keyword>
<keyword evidence="13" id="KW-0325">Glycoprotein</keyword>
<dbReference type="InterPro" id="IPR002048">
    <property type="entry name" value="EF_hand_dom"/>
</dbReference>
<evidence type="ECO:0000313" key="22">
    <source>
        <dbReference type="Proteomes" id="UP000509510"/>
    </source>
</evidence>
<comment type="similarity">
    <text evidence="16">Belongs to the calcium channel alpha-1 subunit (TC 1.A.1.11) family.</text>
</comment>
<evidence type="ECO:0000256" key="9">
    <source>
        <dbReference type="ARBA" id="ARBA00022882"/>
    </source>
</evidence>
<accession>A0A7H8QQ03</accession>
<feature type="transmembrane region" description="Helical" evidence="19">
    <location>
        <begin position="1566"/>
        <end position="1584"/>
    </location>
</feature>
<feature type="transmembrane region" description="Helical" evidence="19">
    <location>
        <begin position="399"/>
        <end position="426"/>
    </location>
</feature>
<feature type="transmembrane region" description="Helical" evidence="19">
    <location>
        <begin position="896"/>
        <end position="921"/>
    </location>
</feature>
<dbReference type="RefSeq" id="XP_035342136.1">
    <property type="nucleotide sequence ID" value="XM_035486243.1"/>
</dbReference>
<dbReference type="Pfam" id="PF00520">
    <property type="entry name" value="Ion_trans"/>
    <property type="match status" value="4"/>
</dbReference>
<evidence type="ECO:0000256" key="5">
    <source>
        <dbReference type="ARBA" id="ARBA00022568"/>
    </source>
</evidence>
<dbReference type="FunFam" id="1.10.287.70:FF:000093">
    <property type="entry name" value="Calcium channel subunit Cch1"/>
    <property type="match status" value="1"/>
</dbReference>
<feature type="transmembrane region" description="Helical" evidence="19">
    <location>
        <begin position="515"/>
        <end position="535"/>
    </location>
</feature>
<evidence type="ECO:0000256" key="12">
    <source>
        <dbReference type="ARBA" id="ARBA00023136"/>
    </source>
</evidence>
<keyword evidence="14" id="KW-0407">Ion channel</keyword>
<dbReference type="OrthoDB" id="416585at2759"/>
<dbReference type="GO" id="GO:0005509">
    <property type="term" value="F:calcium ion binding"/>
    <property type="evidence" value="ECO:0007669"/>
    <property type="project" value="InterPro"/>
</dbReference>
<feature type="transmembrane region" description="Helical" evidence="19">
    <location>
        <begin position="1652"/>
        <end position="1676"/>
    </location>
</feature>
<keyword evidence="6" id="KW-0107">Calcium channel</keyword>
<evidence type="ECO:0000256" key="8">
    <source>
        <dbReference type="ARBA" id="ARBA00022837"/>
    </source>
</evidence>
<feature type="compositionally biased region" description="Low complexity" evidence="18">
    <location>
        <begin position="46"/>
        <end position="56"/>
    </location>
</feature>
<feature type="domain" description="EF-hand" evidence="20">
    <location>
        <begin position="1792"/>
        <end position="1827"/>
    </location>
</feature>
<evidence type="ECO:0000256" key="17">
    <source>
        <dbReference type="ARBA" id="ARBA00067459"/>
    </source>
</evidence>
<dbReference type="FunFam" id="1.20.120.350:FF:000063">
    <property type="entry name" value="Calcium channel subunit Cch1"/>
    <property type="match status" value="1"/>
</dbReference>
<keyword evidence="22" id="KW-1185">Reference proteome</keyword>
<evidence type="ECO:0000256" key="18">
    <source>
        <dbReference type="SAM" id="MobiDB-lite"/>
    </source>
</evidence>
<dbReference type="InterPro" id="IPR005821">
    <property type="entry name" value="Ion_trans_dom"/>
</dbReference>
<dbReference type="InterPro" id="IPR027359">
    <property type="entry name" value="Volt_channel_dom_sf"/>
</dbReference>
<evidence type="ECO:0000256" key="13">
    <source>
        <dbReference type="ARBA" id="ARBA00023180"/>
    </source>
</evidence>
<dbReference type="Gene3D" id="1.20.120.350">
    <property type="entry name" value="Voltage-gated potassium channels. Chain C"/>
    <property type="match status" value="4"/>
</dbReference>
<feature type="transmembrane region" description="Helical" evidence="19">
    <location>
        <begin position="1752"/>
        <end position="1771"/>
    </location>
</feature>
<feature type="region of interest" description="Disordered" evidence="18">
    <location>
        <begin position="1996"/>
        <end position="2132"/>
    </location>
</feature>
<comment type="subcellular location">
    <subcellularLocation>
        <location evidence="1">Cell membrane</location>
        <topology evidence="1">Multi-pass membrane protein</topology>
    </subcellularLocation>
</comment>
<feature type="compositionally biased region" description="Low complexity" evidence="18">
    <location>
        <begin position="175"/>
        <end position="185"/>
    </location>
</feature>
<dbReference type="Proteomes" id="UP000509510">
    <property type="component" value="Chromosome II"/>
</dbReference>
<evidence type="ECO:0000256" key="4">
    <source>
        <dbReference type="ARBA" id="ARBA00022553"/>
    </source>
</evidence>
<dbReference type="GO" id="GO:0008331">
    <property type="term" value="F:high voltage-gated calcium channel activity"/>
    <property type="evidence" value="ECO:0007669"/>
    <property type="project" value="TreeGrafter"/>
</dbReference>
<protein>
    <recommendedName>
        <fullName evidence="17">Calcium-channel protein CCH1</fullName>
    </recommendedName>
</protein>
<feature type="compositionally biased region" description="Basic and acidic residues" evidence="18">
    <location>
        <begin position="25"/>
        <end position="40"/>
    </location>
</feature>
<dbReference type="KEGG" id="trg:TRUGW13939_03057"/>
<evidence type="ECO:0000256" key="7">
    <source>
        <dbReference type="ARBA" id="ARBA00022692"/>
    </source>
</evidence>
<feature type="transmembrane region" description="Helical" evidence="19">
    <location>
        <begin position="1330"/>
        <end position="1357"/>
    </location>
</feature>
<feature type="region of interest" description="Disordered" evidence="18">
    <location>
        <begin position="1"/>
        <end position="86"/>
    </location>
</feature>
<keyword evidence="9" id="KW-0851">Voltage-gated channel</keyword>
<dbReference type="Gene3D" id="1.10.287.70">
    <property type="match status" value="4"/>
</dbReference>
<keyword evidence="11" id="KW-0406">Ion transport</keyword>
<evidence type="ECO:0000256" key="6">
    <source>
        <dbReference type="ARBA" id="ARBA00022673"/>
    </source>
</evidence>
<evidence type="ECO:0000256" key="15">
    <source>
        <dbReference type="ARBA" id="ARBA00057587"/>
    </source>
</evidence>
<feature type="compositionally biased region" description="Gly residues" evidence="18">
    <location>
        <begin position="2123"/>
        <end position="2132"/>
    </location>
</feature>
<feature type="transmembrane region" description="Helical" evidence="19">
    <location>
        <begin position="1454"/>
        <end position="1475"/>
    </location>
</feature>
<keyword evidence="10 19" id="KW-1133">Transmembrane helix</keyword>
<evidence type="ECO:0000256" key="10">
    <source>
        <dbReference type="ARBA" id="ARBA00022989"/>
    </source>
</evidence>
<dbReference type="SUPFAM" id="SSF81324">
    <property type="entry name" value="Voltage-gated potassium channels"/>
    <property type="match status" value="4"/>
</dbReference>
<evidence type="ECO:0000256" key="1">
    <source>
        <dbReference type="ARBA" id="ARBA00004651"/>
    </source>
</evidence>
<comment type="function">
    <text evidence="15">Voltage-gated, high-affinity calcium channel that functions together with MID1 to mediate calcium entry into cells. Required during conditions of environmental stress.</text>
</comment>
<keyword evidence="8" id="KW-0106">Calcium</keyword>
<dbReference type="GO" id="GO:0098703">
    <property type="term" value="P:calcium ion import across plasma membrane"/>
    <property type="evidence" value="ECO:0007669"/>
    <property type="project" value="TreeGrafter"/>
</dbReference>
<evidence type="ECO:0000256" key="2">
    <source>
        <dbReference type="ARBA" id="ARBA00022448"/>
    </source>
</evidence>
<evidence type="ECO:0000256" key="3">
    <source>
        <dbReference type="ARBA" id="ARBA00022475"/>
    </source>
</evidence>
<feature type="transmembrane region" description="Helical" evidence="19">
    <location>
        <begin position="1201"/>
        <end position="1222"/>
    </location>
</feature>
<feature type="region of interest" description="Disordered" evidence="18">
    <location>
        <begin position="133"/>
        <end position="262"/>
    </location>
</feature>
<feature type="compositionally biased region" description="Low complexity" evidence="18">
    <location>
        <begin position="234"/>
        <end position="258"/>
    </location>
</feature>
<keyword evidence="2" id="KW-0813">Transport</keyword>
<evidence type="ECO:0000256" key="11">
    <source>
        <dbReference type="ARBA" id="ARBA00023065"/>
    </source>
</evidence>
<dbReference type="Gene3D" id="1.10.238.10">
    <property type="entry name" value="EF-hand"/>
    <property type="match status" value="1"/>
</dbReference>
<dbReference type="EMBL" id="CP055899">
    <property type="protein sequence ID" value="QKX55958.1"/>
    <property type="molecule type" value="Genomic_DNA"/>
</dbReference>
<keyword evidence="4" id="KW-0597">Phosphoprotein</keyword>
<feature type="transmembrane region" description="Helical" evidence="19">
    <location>
        <begin position="1533"/>
        <end position="1554"/>
    </location>
</feature>
<dbReference type="PANTHER" id="PTHR45628:SF7">
    <property type="entry name" value="VOLTAGE-DEPENDENT CALCIUM CHANNEL TYPE A SUBUNIT ALPHA-1"/>
    <property type="match status" value="1"/>
</dbReference>
<name>A0A7H8QQ03_TALRU</name>
<feature type="transmembrane region" description="Helical" evidence="19">
    <location>
        <begin position="1284"/>
        <end position="1309"/>
    </location>
</feature>